<feature type="compositionally biased region" description="Low complexity" evidence="2">
    <location>
        <begin position="38"/>
        <end position="65"/>
    </location>
</feature>
<feature type="compositionally biased region" description="Polar residues" evidence="2">
    <location>
        <begin position="66"/>
        <end position="78"/>
    </location>
</feature>
<evidence type="ECO:0000313" key="4">
    <source>
        <dbReference type="Proteomes" id="UP000184330"/>
    </source>
</evidence>
<sequence>MAYHIDQPQPQPQPWSQLPCNPQAPLWETNQGILFPHPQMMQSQMQQPQTMQQASMQQAPMQPSQVNQPSQRWFQSGPSGPGFYLTHPGAPQQGNLDSQSDGDWHVPRNPPPQTLTPPAETRFMTNGARADPWMGAETNNYSPPLERNLEKISEPWQEKVNDSRGSRQSSAGQSIQSTNQNSTGRHGDDNEIDVPQSRESQNGDEGSSAADNLSTASTAVEESTVLRDMIATLQEEMKEVREASTKQAEEFASLKATIFDSQINVHKLTLDINEWTDSMDDFALDFSKFTREWNSVHNSSEDEESEEEHSHHSYKKKNAADAESERDKRRNRRAAARQKELSAKIRKKW</sequence>
<feature type="region of interest" description="Disordered" evidence="2">
    <location>
        <begin position="295"/>
        <end position="349"/>
    </location>
</feature>
<feature type="region of interest" description="Disordered" evidence="2">
    <location>
        <begin position="1"/>
        <end position="120"/>
    </location>
</feature>
<feature type="compositionally biased region" description="Basic and acidic residues" evidence="2">
    <location>
        <begin position="156"/>
        <end position="165"/>
    </location>
</feature>
<feature type="region of interest" description="Disordered" evidence="2">
    <location>
        <begin position="156"/>
        <end position="221"/>
    </location>
</feature>
<accession>A0A1L7XIM8</accession>
<keyword evidence="4" id="KW-1185">Reference proteome</keyword>
<organism evidence="3 4">
    <name type="scientific">Phialocephala subalpina</name>
    <dbReference type="NCBI Taxonomy" id="576137"/>
    <lineage>
        <taxon>Eukaryota</taxon>
        <taxon>Fungi</taxon>
        <taxon>Dikarya</taxon>
        <taxon>Ascomycota</taxon>
        <taxon>Pezizomycotina</taxon>
        <taxon>Leotiomycetes</taxon>
        <taxon>Helotiales</taxon>
        <taxon>Mollisiaceae</taxon>
        <taxon>Phialocephala</taxon>
        <taxon>Phialocephala fortinii species complex</taxon>
    </lineage>
</organism>
<feature type="compositionally biased region" description="Basic and acidic residues" evidence="2">
    <location>
        <begin position="318"/>
        <end position="328"/>
    </location>
</feature>
<feature type="coiled-coil region" evidence="1">
    <location>
        <begin position="223"/>
        <end position="250"/>
    </location>
</feature>
<dbReference type="EMBL" id="FJOG01000028">
    <property type="protein sequence ID" value="CZR64895.1"/>
    <property type="molecule type" value="Genomic_DNA"/>
</dbReference>
<protein>
    <submittedName>
        <fullName evidence="3">Uncharacterized protein</fullName>
    </submittedName>
</protein>
<evidence type="ECO:0000256" key="1">
    <source>
        <dbReference type="SAM" id="Coils"/>
    </source>
</evidence>
<proteinExistence type="predicted"/>
<dbReference type="AlphaFoldDB" id="A0A1L7XIM8"/>
<evidence type="ECO:0000256" key="2">
    <source>
        <dbReference type="SAM" id="MobiDB-lite"/>
    </source>
</evidence>
<gene>
    <name evidence="3" type="ORF">PAC_14795</name>
</gene>
<feature type="compositionally biased region" description="Polar residues" evidence="2">
    <location>
        <begin position="197"/>
        <end position="221"/>
    </location>
</feature>
<evidence type="ECO:0000313" key="3">
    <source>
        <dbReference type="EMBL" id="CZR64895.1"/>
    </source>
</evidence>
<keyword evidence="1" id="KW-0175">Coiled coil</keyword>
<dbReference type="Proteomes" id="UP000184330">
    <property type="component" value="Unassembled WGS sequence"/>
</dbReference>
<name>A0A1L7XIM8_9HELO</name>
<feature type="compositionally biased region" description="Polar residues" evidence="2">
    <location>
        <begin position="92"/>
        <end position="101"/>
    </location>
</feature>
<dbReference type="OrthoDB" id="10455301at2759"/>
<feature type="compositionally biased region" description="Low complexity" evidence="2">
    <location>
        <begin position="166"/>
        <end position="177"/>
    </location>
</feature>
<reference evidence="3 4" key="1">
    <citation type="submission" date="2016-03" db="EMBL/GenBank/DDBJ databases">
        <authorList>
            <person name="Ploux O."/>
        </authorList>
    </citation>
    <scope>NUCLEOTIDE SEQUENCE [LARGE SCALE GENOMIC DNA]</scope>
    <source>
        <strain evidence="3 4">UAMH 11012</strain>
    </source>
</reference>